<dbReference type="EMBL" id="UZAE01014882">
    <property type="protein sequence ID" value="VDO14712.1"/>
    <property type="molecule type" value="Genomic_DNA"/>
</dbReference>
<dbReference type="AlphaFoldDB" id="A0A0R3TYU7"/>
<sequence>FQLKSLHAQLKRLCANTVKSDEYNETPSDPPAVKLAKAQEIIRDSHVALLDQVENAIHIFSKFVYSSMDLQENTRNNSDEESSFTEIASHVPEALAKLAAAVNDIRARLSCDIEGNDSDDDDDVEGEGELSNEINNLSMDFDGRILHPEETTPSPLGFTIILKAAGDTDEISESEI</sequence>
<gene>
    <name evidence="1" type="ORF">HNAJ_LOCUS13020</name>
</gene>
<dbReference type="OrthoDB" id="6285742at2759"/>
<accession>A0A0R3TYU7</accession>
<name>A0A0R3TYU7_RODNA</name>
<dbReference type="WBParaSite" id="HNAJ_0001304601-mRNA-1">
    <property type="protein sequence ID" value="HNAJ_0001304601-mRNA-1"/>
    <property type="gene ID" value="HNAJ_0001304601"/>
</dbReference>
<organism evidence="3">
    <name type="scientific">Rodentolepis nana</name>
    <name type="common">Dwarf tapeworm</name>
    <name type="synonym">Hymenolepis nana</name>
    <dbReference type="NCBI Taxonomy" id="102285"/>
    <lineage>
        <taxon>Eukaryota</taxon>
        <taxon>Metazoa</taxon>
        <taxon>Spiralia</taxon>
        <taxon>Lophotrochozoa</taxon>
        <taxon>Platyhelminthes</taxon>
        <taxon>Cestoda</taxon>
        <taxon>Eucestoda</taxon>
        <taxon>Cyclophyllidea</taxon>
        <taxon>Hymenolepididae</taxon>
        <taxon>Rodentolepis</taxon>
    </lineage>
</organism>
<keyword evidence="2" id="KW-1185">Reference proteome</keyword>
<protein>
    <submittedName>
        <fullName evidence="3">Meis_PKNOX_N domain-containing protein</fullName>
    </submittedName>
</protein>
<dbReference type="Proteomes" id="UP000278807">
    <property type="component" value="Unassembled WGS sequence"/>
</dbReference>
<proteinExistence type="predicted"/>
<evidence type="ECO:0000313" key="3">
    <source>
        <dbReference type="WBParaSite" id="HNAJ_0001304601-mRNA-1"/>
    </source>
</evidence>
<reference evidence="1 2" key="2">
    <citation type="submission" date="2018-11" db="EMBL/GenBank/DDBJ databases">
        <authorList>
            <consortium name="Pathogen Informatics"/>
        </authorList>
    </citation>
    <scope>NUCLEOTIDE SEQUENCE [LARGE SCALE GENOMIC DNA]</scope>
</reference>
<evidence type="ECO:0000313" key="1">
    <source>
        <dbReference type="EMBL" id="VDO14712.1"/>
    </source>
</evidence>
<reference evidence="3" key="1">
    <citation type="submission" date="2017-02" db="UniProtKB">
        <authorList>
            <consortium name="WormBaseParasite"/>
        </authorList>
    </citation>
    <scope>IDENTIFICATION</scope>
</reference>
<evidence type="ECO:0000313" key="2">
    <source>
        <dbReference type="Proteomes" id="UP000278807"/>
    </source>
</evidence>